<dbReference type="InterPro" id="IPR036397">
    <property type="entry name" value="RNaseH_sf"/>
</dbReference>
<accession>A0A4Y2WDC4</accession>
<dbReference type="Proteomes" id="UP000499080">
    <property type="component" value="Unassembled WGS sequence"/>
</dbReference>
<comment type="caution">
    <text evidence="1">The sequence shown here is derived from an EMBL/GenBank/DDBJ whole genome shotgun (WGS) entry which is preliminary data.</text>
</comment>
<dbReference type="AlphaFoldDB" id="A0A4Y2WDC4"/>
<dbReference type="EMBL" id="BGPR01058260">
    <property type="protein sequence ID" value="GBO34442.1"/>
    <property type="molecule type" value="Genomic_DNA"/>
</dbReference>
<evidence type="ECO:0000313" key="2">
    <source>
        <dbReference type="Proteomes" id="UP000499080"/>
    </source>
</evidence>
<proteinExistence type="predicted"/>
<evidence type="ECO:0008006" key="3">
    <source>
        <dbReference type="Google" id="ProtNLM"/>
    </source>
</evidence>
<dbReference type="PANTHER" id="PTHR47326">
    <property type="entry name" value="TRANSPOSABLE ELEMENT TC3 TRANSPOSASE-LIKE PROTEIN"/>
    <property type="match status" value="1"/>
</dbReference>
<reference evidence="1 2" key="1">
    <citation type="journal article" date="2019" name="Sci. Rep.">
        <title>Orb-weaving spider Araneus ventricosus genome elucidates the spidroin gene catalogue.</title>
        <authorList>
            <person name="Kono N."/>
            <person name="Nakamura H."/>
            <person name="Ohtoshi R."/>
            <person name="Moran D.A.P."/>
            <person name="Shinohara A."/>
            <person name="Yoshida Y."/>
            <person name="Fujiwara M."/>
            <person name="Mori M."/>
            <person name="Tomita M."/>
            <person name="Arakawa K."/>
        </authorList>
    </citation>
    <scope>NUCLEOTIDE SEQUENCE [LARGE SCALE GENOMIC DNA]</scope>
</reference>
<gene>
    <name evidence="1" type="ORF">AVEN_265963_1</name>
</gene>
<organism evidence="1 2">
    <name type="scientific">Araneus ventricosus</name>
    <name type="common">Orbweaver spider</name>
    <name type="synonym">Epeira ventricosa</name>
    <dbReference type="NCBI Taxonomy" id="182803"/>
    <lineage>
        <taxon>Eukaryota</taxon>
        <taxon>Metazoa</taxon>
        <taxon>Ecdysozoa</taxon>
        <taxon>Arthropoda</taxon>
        <taxon>Chelicerata</taxon>
        <taxon>Arachnida</taxon>
        <taxon>Araneae</taxon>
        <taxon>Araneomorphae</taxon>
        <taxon>Entelegynae</taxon>
        <taxon>Araneoidea</taxon>
        <taxon>Araneidae</taxon>
        <taxon>Araneus</taxon>
    </lineage>
</organism>
<dbReference type="PANTHER" id="PTHR47326:SF1">
    <property type="entry name" value="HTH PSQ-TYPE DOMAIN-CONTAINING PROTEIN"/>
    <property type="match status" value="1"/>
</dbReference>
<dbReference type="OrthoDB" id="9971063at2759"/>
<protein>
    <recommendedName>
        <fullName evidence="3">Tc1-like transposase DDE domain-containing protein</fullName>
    </recommendedName>
</protein>
<name>A0A4Y2WDC4_ARAVE</name>
<dbReference type="GO" id="GO:0003676">
    <property type="term" value="F:nucleic acid binding"/>
    <property type="evidence" value="ECO:0007669"/>
    <property type="project" value="InterPro"/>
</dbReference>
<sequence>MYPANLIKVMRGLNKNLMSYENGNSKLRHVWFQHDGAPAHKTSSVKQDLVEEFGEQIIGYGGLQEWPPRSPDLTPMDFFLWGYLKQQMYATPPPTLQDLQRRITDACAYVTPVMLHRVQREVQARVQMCIGADGEKFIH</sequence>
<keyword evidence="2" id="KW-1185">Reference proteome</keyword>
<evidence type="ECO:0000313" key="1">
    <source>
        <dbReference type="EMBL" id="GBO34442.1"/>
    </source>
</evidence>
<dbReference type="Gene3D" id="3.30.420.10">
    <property type="entry name" value="Ribonuclease H-like superfamily/Ribonuclease H"/>
    <property type="match status" value="1"/>
</dbReference>